<proteinExistence type="predicted"/>
<dbReference type="AlphaFoldDB" id="A0A2P2M222"/>
<dbReference type="PANTHER" id="PTHR31210:SF11">
    <property type="entry name" value="KETOGLUTARATE REDUCTASE TRANS-SPLICING-LIKE PROTEIN, PUTATIVE (DUF707)-RELATED"/>
    <property type="match status" value="1"/>
</dbReference>
<evidence type="ECO:0000256" key="1">
    <source>
        <dbReference type="SAM" id="MobiDB-lite"/>
    </source>
</evidence>
<name>A0A2P2M222_RHIMU</name>
<sequence length="165" mass="18993">MYKFKGHGRCNDSSTSPPCTGWVEMMAPVFSRVAWQCAWYMIQNDLIHAWGLDFQLGYCAQGDRTRNVGVVDSEYIVHMGLPTLGIFNGSESNNLTQAPYSHSKDIKSSGSSTKPDYHKVDNRPEVRRQSFIEMEIFKTRWQKAVKEDKCWVDPYHQRLGNQSNH</sequence>
<dbReference type="EMBL" id="GGEC01043784">
    <property type="protein sequence ID" value="MBX24268.1"/>
    <property type="molecule type" value="Transcribed_RNA"/>
</dbReference>
<dbReference type="InterPro" id="IPR007877">
    <property type="entry name" value="DUF707"/>
</dbReference>
<reference evidence="2" key="1">
    <citation type="submission" date="2018-02" db="EMBL/GenBank/DDBJ databases">
        <title>Rhizophora mucronata_Transcriptome.</title>
        <authorList>
            <person name="Meera S.P."/>
            <person name="Sreeshan A."/>
            <person name="Augustine A."/>
        </authorList>
    </citation>
    <scope>NUCLEOTIDE SEQUENCE</scope>
    <source>
        <tissue evidence="2">Leaf</tissue>
    </source>
</reference>
<dbReference type="PANTHER" id="PTHR31210">
    <property type="entry name" value="OS06G0731900 PROTEIN"/>
    <property type="match status" value="1"/>
</dbReference>
<dbReference type="Pfam" id="PF05212">
    <property type="entry name" value="DUF707"/>
    <property type="match status" value="1"/>
</dbReference>
<accession>A0A2P2M222</accession>
<evidence type="ECO:0000313" key="2">
    <source>
        <dbReference type="EMBL" id="MBX24270.1"/>
    </source>
</evidence>
<dbReference type="EMBL" id="GGEC01043786">
    <property type="protein sequence ID" value="MBX24270.1"/>
    <property type="molecule type" value="Transcribed_RNA"/>
</dbReference>
<protein>
    <submittedName>
        <fullName evidence="2">Uncharacterized protein</fullName>
    </submittedName>
</protein>
<organism evidence="2">
    <name type="scientific">Rhizophora mucronata</name>
    <name type="common">Asiatic mangrove</name>
    <dbReference type="NCBI Taxonomy" id="61149"/>
    <lineage>
        <taxon>Eukaryota</taxon>
        <taxon>Viridiplantae</taxon>
        <taxon>Streptophyta</taxon>
        <taxon>Embryophyta</taxon>
        <taxon>Tracheophyta</taxon>
        <taxon>Spermatophyta</taxon>
        <taxon>Magnoliopsida</taxon>
        <taxon>eudicotyledons</taxon>
        <taxon>Gunneridae</taxon>
        <taxon>Pentapetalae</taxon>
        <taxon>rosids</taxon>
        <taxon>fabids</taxon>
        <taxon>Malpighiales</taxon>
        <taxon>Rhizophoraceae</taxon>
        <taxon>Rhizophora</taxon>
    </lineage>
</organism>
<feature type="region of interest" description="Disordered" evidence="1">
    <location>
        <begin position="98"/>
        <end position="120"/>
    </location>
</feature>